<dbReference type="SUPFAM" id="SSF47384">
    <property type="entry name" value="Homodimeric domain of signal transducing histidine kinase"/>
    <property type="match status" value="1"/>
</dbReference>
<keyword evidence="13" id="KW-0813">Transport</keyword>
<dbReference type="Gene3D" id="3.30.565.10">
    <property type="entry name" value="Histidine kinase-like ATPase, C-terminal domain"/>
    <property type="match status" value="1"/>
</dbReference>
<dbReference type="FunFam" id="3.40.50.2300:FF:000138">
    <property type="entry name" value="Two-component system sensor histidine kinase/response regulator"/>
    <property type="match status" value="1"/>
</dbReference>
<evidence type="ECO:0000256" key="8">
    <source>
        <dbReference type="SAM" id="Coils"/>
    </source>
</evidence>
<feature type="domain" description="Response regulatory" evidence="12">
    <location>
        <begin position="671"/>
        <end position="786"/>
    </location>
</feature>
<dbReference type="PANTHER" id="PTHR43547">
    <property type="entry name" value="TWO-COMPONENT HISTIDINE KINASE"/>
    <property type="match status" value="1"/>
</dbReference>
<organism evidence="13 14">
    <name type="scientific">Dysgonomonas alginatilytica</name>
    <dbReference type="NCBI Taxonomy" id="1605892"/>
    <lineage>
        <taxon>Bacteria</taxon>
        <taxon>Pseudomonadati</taxon>
        <taxon>Bacteroidota</taxon>
        <taxon>Bacteroidia</taxon>
        <taxon>Bacteroidales</taxon>
        <taxon>Dysgonomonadaceae</taxon>
        <taxon>Dysgonomonas</taxon>
    </lineage>
</organism>
<keyword evidence="5" id="KW-0238">DNA-binding</keyword>
<dbReference type="InterPro" id="IPR018060">
    <property type="entry name" value="HTH_AraC"/>
</dbReference>
<evidence type="ECO:0000256" key="5">
    <source>
        <dbReference type="ARBA" id="ARBA00023125"/>
    </source>
</evidence>
<proteinExistence type="predicted"/>
<dbReference type="CDD" id="cd00082">
    <property type="entry name" value="HisKA"/>
    <property type="match status" value="1"/>
</dbReference>
<dbReference type="InterPro" id="IPR009057">
    <property type="entry name" value="Homeodomain-like_sf"/>
</dbReference>
<dbReference type="GO" id="GO:0000155">
    <property type="term" value="F:phosphorelay sensor kinase activity"/>
    <property type="evidence" value="ECO:0007669"/>
    <property type="project" value="InterPro"/>
</dbReference>
<dbReference type="PROSITE" id="PS01124">
    <property type="entry name" value="HTH_ARAC_FAMILY_2"/>
    <property type="match status" value="1"/>
</dbReference>
<keyword evidence="3 7" id="KW-0597">Phosphoprotein</keyword>
<feature type="transmembrane region" description="Helical" evidence="9">
    <location>
        <begin position="337"/>
        <end position="356"/>
    </location>
</feature>
<protein>
    <recommendedName>
        <fullName evidence="2">histidine kinase</fullName>
        <ecNumber evidence="2">2.7.13.3</ecNumber>
    </recommendedName>
</protein>
<dbReference type="Gene3D" id="1.10.10.60">
    <property type="entry name" value="Homeodomain-like"/>
    <property type="match status" value="1"/>
</dbReference>
<evidence type="ECO:0000256" key="6">
    <source>
        <dbReference type="ARBA" id="ARBA00023163"/>
    </source>
</evidence>
<dbReference type="InterPro" id="IPR005467">
    <property type="entry name" value="His_kinase_dom"/>
</dbReference>
<gene>
    <name evidence="13" type="ORF">CLV62_1455</name>
</gene>
<evidence type="ECO:0000256" key="7">
    <source>
        <dbReference type="PROSITE-ProRule" id="PRU00169"/>
    </source>
</evidence>
<dbReference type="Proteomes" id="UP000247973">
    <property type="component" value="Unassembled WGS sequence"/>
</dbReference>
<keyword evidence="13" id="KW-0762">Sugar transport</keyword>
<dbReference type="Pfam" id="PF00072">
    <property type="entry name" value="Response_reg"/>
    <property type="match status" value="1"/>
</dbReference>
<dbReference type="InterPro" id="IPR018062">
    <property type="entry name" value="HTH_AraC-typ_CS"/>
</dbReference>
<accession>A0A2V3PKA4</accession>
<dbReference type="Pfam" id="PF02518">
    <property type="entry name" value="HATPase_c"/>
    <property type="match status" value="1"/>
</dbReference>
<dbReference type="GO" id="GO:0003700">
    <property type="term" value="F:DNA-binding transcription factor activity"/>
    <property type="evidence" value="ECO:0007669"/>
    <property type="project" value="InterPro"/>
</dbReference>
<keyword evidence="4" id="KW-0805">Transcription regulation</keyword>
<dbReference type="CDD" id="cd06308">
    <property type="entry name" value="PBP1_sensor_kinase-like"/>
    <property type="match status" value="1"/>
</dbReference>
<dbReference type="PROSITE" id="PS50109">
    <property type="entry name" value="HIS_KIN"/>
    <property type="match status" value="1"/>
</dbReference>
<dbReference type="SUPFAM" id="SSF46689">
    <property type="entry name" value="Homeodomain-like"/>
    <property type="match status" value="1"/>
</dbReference>
<keyword evidence="14" id="KW-1185">Reference proteome</keyword>
<dbReference type="Gene3D" id="1.10.287.130">
    <property type="match status" value="1"/>
</dbReference>
<dbReference type="EC" id="2.7.13.3" evidence="2"/>
<dbReference type="PANTHER" id="PTHR43547:SF2">
    <property type="entry name" value="HYBRID SIGNAL TRANSDUCTION HISTIDINE KINASE C"/>
    <property type="match status" value="1"/>
</dbReference>
<name>A0A2V3PKA4_9BACT</name>
<dbReference type="Pfam" id="PF00512">
    <property type="entry name" value="HisKA"/>
    <property type="match status" value="1"/>
</dbReference>
<keyword evidence="9" id="KW-1133">Transmembrane helix</keyword>
<evidence type="ECO:0000256" key="9">
    <source>
        <dbReference type="SAM" id="Phobius"/>
    </source>
</evidence>
<dbReference type="SUPFAM" id="SSF53822">
    <property type="entry name" value="Periplasmic binding protein-like I"/>
    <property type="match status" value="1"/>
</dbReference>
<evidence type="ECO:0000259" key="10">
    <source>
        <dbReference type="PROSITE" id="PS01124"/>
    </source>
</evidence>
<dbReference type="CDD" id="cd17574">
    <property type="entry name" value="REC_OmpR"/>
    <property type="match status" value="1"/>
</dbReference>
<evidence type="ECO:0000259" key="11">
    <source>
        <dbReference type="PROSITE" id="PS50109"/>
    </source>
</evidence>
<dbReference type="PROSITE" id="PS00041">
    <property type="entry name" value="HTH_ARAC_FAMILY_1"/>
    <property type="match status" value="1"/>
</dbReference>
<dbReference type="InterPro" id="IPR011006">
    <property type="entry name" value="CheY-like_superfamily"/>
</dbReference>
<dbReference type="InterPro" id="IPR036890">
    <property type="entry name" value="HATPase_C_sf"/>
</dbReference>
<keyword evidence="9" id="KW-0472">Membrane</keyword>
<feature type="coiled-coil region" evidence="8">
    <location>
        <begin position="359"/>
        <end position="403"/>
    </location>
</feature>
<evidence type="ECO:0000256" key="4">
    <source>
        <dbReference type="ARBA" id="ARBA00023015"/>
    </source>
</evidence>
<sequence length="920" mass="104880">MKNIVLVVCILLSIIQTACRLDKKSEYVVGVSQCSDDLWRETVNGEILREASFFQNMQVRIKTVKDDTQQQIKDIESFIDSGVDLLVVSPNESTAMTPVIQKAYTSGIPVILLDRKIDTDDYTAYVGADNYQLAYELGLYVSDVLKEKGNVVIMRGWKGSTADAERYKGFVDAIGKYPNIKIIAEKRGDFLKNVAEQQMEEVFKNHESIDLVFAMNDPMALGVHNAAMRYSGKSPFIVGIDALPGEGGGIESIQKGLIDASFIYPTGGDKVIDIANRILNKESFDKENILYTAVVDKSNVRVIQLQTNQIFEHQYKFDRMNTLLDKSLLQYSNQRTLFYISLIALCLITLLLFLAYKAYKAKSRANTQLEKQNEEIKRQAEILTEQKEQLISLSKQLEEATHAKLVFFTNISHEFKTPLSLILGPVEALLATDKLTADQRELLTLVKRNSNRLLHLISEIIEFRSYENGKMKTNFTHNDLSVFLNDLTPLFFDSIKRKKIHLFVEADKSDFLMWFDKEKVEKIYFNLLSNALKHINQGGTIHINLQKEIISEVEYAKLSVFNSGSFIPQEELRNIFDRFYKIDSRDGSTGIGLALTSTLVDIHGGKIYVESKEGGGTTFYVLLPFYQEHNYSDNNLISYEKGYTETRLELDSIPTDKEILPESNSEEDKPLVLIIEDNVDMRSFMYHILNHEYIVIEAENGEEGLQKAKKYIPDLIISDVMMPEKDGFEVCHYLKENVSTSHIPVILLTACSLDEQKVIGFESGADAYIPKPFNANLLNIRVRKLIENRQKIKEAFGHSLINDTKKTTLAESEQSFMDSFRNYVESHISDSELNLDDVAKSIGLSKSQLYRKIKSLTNYSPNELIRIIRLKYAKYLLNSKDKTISEVAYEAGFSSPSYFTKCFKEFYDESPTGYIERISK</sequence>
<comment type="catalytic activity">
    <reaction evidence="1">
        <text>ATP + protein L-histidine = ADP + protein N-phospho-L-histidine.</text>
        <dbReference type="EC" id="2.7.13.3"/>
    </reaction>
</comment>
<dbReference type="Pfam" id="PF13407">
    <property type="entry name" value="Peripla_BP_4"/>
    <property type="match status" value="1"/>
</dbReference>
<dbReference type="Gene3D" id="6.10.250.850">
    <property type="match status" value="1"/>
</dbReference>
<dbReference type="GO" id="GO:0043565">
    <property type="term" value="F:sequence-specific DNA binding"/>
    <property type="evidence" value="ECO:0007669"/>
    <property type="project" value="InterPro"/>
</dbReference>
<dbReference type="InterPro" id="IPR028082">
    <property type="entry name" value="Peripla_BP_I"/>
</dbReference>
<dbReference type="InterPro" id="IPR025997">
    <property type="entry name" value="SBP_2_dom"/>
</dbReference>
<dbReference type="InterPro" id="IPR003661">
    <property type="entry name" value="HisK_dim/P_dom"/>
</dbReference>
<evidence type="ECO:0000313" key="13">
    <source>
        <dbReference type="EMBL" id="PXV58482.1"/>
    </source>
</evidence>
<comment type="caution">
    <text evidence="13">The sequence shown here is derived from an EMBL/GenBank/DDBJ whole genome shotgun (WGS) entry which is preliminary data.</text>
</comment>
<keyword evidence="8" id="KW-0175">Coiled coil</keyword>
<dbReference type="PROSITE" id="PS50110">
    <property type="entry name" value="RESPONSE_REGULATORY"/>
    <property type="match status" value="1"/>
</dbReference>
<evidence type="ECO:0000256" key="3">
    <source>
        <dbReference type="ARBA" id="ARBA00022553"/>
    </source>
</evidence>
<evidence type="ECO:0000256" key="1">
    <source>
        <dbReference type="ARBA" id="ARBA00000085"/>
    </source>
</evidence>
<dbReference type="PRINTS" id="PR00344">
    <property type="entry name" value="BCTRLSENSOR"/>
</dbReference>
<dbReference type="InterPro" id="IPR004358">
    <property type="entry name" value="Sig_transdc_His_kin-like_C"/>
</dbReference>
<dbReference type="SMART" id="SM00388">
    <property type="entry name" value="HisKA"/>
    <property type="match status" value="1"/>
</dbReference>
<dbReference type="SUPFAM" id="SSF55874">
    <property type="entry name" value="ATPase domain of HSP90 chaperone/DNA topoisomerase II/histidine kinase"/>
    <property type="match status" value="1"/>
</dbReference>
<dbReference type="EMBL" id="QICL01000045">
    <property type="protein sequence ID" value="PXV58482.1"/>
    <property type="molecule type" value="Genomic_DNA"/>
</dbReference>
<reference evidence="13 14" key="1">
    <citation type="submission" date="2018-03" db="EMBL/GenBank/DDBJ databases">
        <title>Genomic Encyclopedia of Archaeal and Bacterial Type Strains, Phase II (KMG-II): from individual species to whole genera.</title>
        <authorList>
            <person name="Goeker M."/>
        </authorList>
    </citation>
    <scope>NUCLEOTIDE SEQUENCE [LARGE SCALE GENOMIC DNA]</scope>
    <source>
        <strain evidence="13 14">DSM 100214</strain>
    </source>
</reference>
<dbReference type="SMART" id="SM00342">
    <property type="entry name" value="HTH_ARAC"/>
    <property type="match status" value="1"/>
</dbReference>
<feature type="domain" description="Histidine kinase" evidence="11">
    <location>
        <begin position="410"/>
        <end position="627"/>
    </location>
</feature>
<dbReference type="FunFam" id="1.10.287.130:FF:000045">
    <property type="entry name" value="Two-component system sensor histidine kinase/response regulator"/>
    <property type="match status" value="1"/>
</dbReference>
<dbReference type="Gene3D" id="3.40.50.2300">
    <property type="match status" value="3"/>
</dbReference>
<evidence type="ECO:0000259" key="12">
    <source>
        <dbReference type="PROSITE" id="PS50110"/>
    </source>
</evidence>
<keyword evidence="9" id="KW-0812">Transmembrane</keyword>
<keyword evidence="6" id="KW-0804">Transcription</keyword>
<dbReference type="InterPro" id="IPR003594">
    <property type="entry name" value="HATPase_dom"/>
</dbReference>
<dbReference type="Pfam" id="PF12833">
    <property type="entry name" value="HTH_18"/>
    <property type="match status" value="1"/>
</dbReference>
<dbReference type="InterPro" id="IPR036097">
    <property type="entry name" value="HisK_dim/P_sf"/>
</dbReference>
<dbReference type="SMART" id="SM00387">
    <property type="entry name" value="HATPase_c"/>
    <property type="match status" value="1"/>
</dbReference>
<feature type="modified residue" description="4-aspartylphosphate" evidence="7">
    <location>
        <position position="719"/>
    </location>
</feature>
<dbReference type="RefSeq" id="WP_221409264.1">
    <property type="nucleotide sequence ID" value="NZ_QICL01000045.1"/>
</dbReference>
<feature type="domain" description="HTH araC/xylS-type" evidence="10">
    <location>
        <begin position="818"/>
        <end position="917"/>
    </location>
</feature>
<dbReference type="AlphaFoldDB" id="A0A2V3PKA4"/>
<evidence type="ECO:0000256" key="2">
    <source>
        <dbReference type="ARBA" id="ARBA00012438"/>
    </source>
</evidence>
<dbReference type="InterPro" id="IPR001789">
    <property type="entry name" value="Sig_transdc_resp-reg_receiver"/>
</dbReference>
<dbReference type="SUPFAM" id="SSF52172">
    <property type="entry name" value="CheY-like"/>
    <property type="match status" value="1"/>
</dbReference>
<dbReference type="SMART" id="SM00448">
    <property type="entry name" value="REC"/>
    <property type="match status" value="1"/>
</dbReference>
<evidence type="ECO:0000313" key="14">
    <source>
        <dbReference type="Proteomes" id="UP000247973"/>
    </source>
</evidence>